<proteinExistence type="predicted"/>
<evidence type="ECO:0000256" key="1">
    <source>
        <dbReference type="SAM" id="Phobius"/>
    </source>
</evidence>
<dbReference type="PANTHER" id="PTHR40399">
    <property type="entry name" value="PTS SYSTEM GLUCITOL/SORBITOL-SPECIFIC EIIC COMPONENT"/>
    <property type="match status" value="1"/>
</dbReference>
<accession>A0A1M6JLY8</accession>
<feature type="transmembrane region" description="Helical" evidence="1">
    <location>
        <begin position="20"/>
        <end position="44"/>
    </location>
</feature>
<dbReference type="Pfam" id="PF03608">
    <property type="entry name" value="EII-GUT"/>
    <property type="match status" value="1"/>
</dbReference>
<keyword evidence="1" id="KW-0812">Transmembrane</keyword>
<sequence>MDLLAHLATGFIALFQKGGTVFAGLVTGIIPTLVVLITAVNSLIGLVGEEKVNNIAKLCTGNIILRYTIFPVIAVFFLTNPICYSFGRFLPEKYKPAFQDASISFVHPITGLFPHANSAELFVWMGISQGITQLGLPLGELAVRYFITGVIVILMRGIITEKATLYMFRKNGISVD</sequence>
<organism evidence="2 3">
    <name type="scientific">Propionispora hippei DSM 15287</name>
    <dbReference type="NCBI Taxonomy" id="1123003"/>
    <lineage>
        <taxon>Bacteria</taxon>
        <taxon>Bacillati</taxon>
        <taxon>Bacillota</taxon>
        <taxon>Negativicutes</taxon>
        <taxon>Selenomonadales</taxon>
        <taxon>Sporomusaceae</taxon>
        <taxon>Propionispora</taxon>
    </lineage>
</organism>
<dbReference type="RefSeq" id="WP_149735325.1">
    <property type="nucleotide sequence ID" value="NZ_FQZD01000023.1"/>
</dbReference>
<dbReference type="NCBIfam" id="TIGR00821">
    <property type="entry name" value="EII-GUT"/>
    <property type="match status" value="1"/>
</dbReference>
<evidence type="ECO:0000313" key="3">
    <source>
        <dbReference type="Proteomes" id="UP000322917"/>
    </source>
</evidence>
<feature type="transmembrane region" description="Helical" evidence="1">
    <location>
        <begin position="142"/>
        <end position="159"/>
    </location>
</feature>
<dbReference type="EMBL" id="FQZD01000023">
    <property type="protein sequence ID" value="SHJ47682.1"/>
    <property type="molecule type" value="Genomic_DNA"/>
</dbReference>
<dbReference type="InterPro" id="IPR004699">
    <property type="entry name" value="PTS_IID_sorb"/>
</dbReference>
<feature type="transmembrane region" description="Helical" evidence="1">
    <location>
        <begin position="64"/>
        <end position="87"/>
    </location>
</feature>
<protein>
    <submittedName>
        <fullName evidence="2">PTS system, glucitol/sorbitol-specific IIC component</fullName>
    </submittedName>
</protein>
<dbReference type="PROSITE" id="PS51107">
    <property type="entry name" value="PTS_EIIC_TYPE_5"/>
    <property type="match status" value="1"/>
</dbReference>
<dbReference type="PIRSF" id="PIRSF038321">
    <property type="entry name" value="PTS_glc_srb_IIC"/>
    <property type="match status" value="1"/>
</dbReference>
<dbReference type="PANTHER" id="PTHR40399:SF1">
    <property type="entry name" value="PTS SYSTEM GLUCITOL_SORBITOL-SPECIFIC EIIC COMPONENT"/>
    <property type="match status" value="1"/>
</dbReference>
<keyword evidence="1" id="KW-1133">Transmembrane helix</keyword>
<evidence type="ECO:0000313" key="2">
    <source>
        <dbReference type="EMBL" id="SHJ47682.1"/>
    </source>
</evidence>
<dbReference type="OrthoDB" id="9799765at2"/>
<keyword evidence="3" id="KW-1185">Reference proteome</keyword>
<reference evidence="2 3" key="1">
    <citation type="submission" date="2016-11" db="EMBL/GenBank/DDBJ databases">
        <authorList>
            <person name="Varghese N."/>
            <person name="Submissions S."/>
        </authorList>
    </citation>
    <scope>NUCLEOTIDE SEQUENCE [LARGE SCALE GENOMIC DNA]</scope>
    <source>
        <strain evidence="2 3">DSM 15287</strain>
    </source>
</reference>
<name>A0A1M6JLY8_9FIRM</name>
<gene>
    <name evidence="2" type="ORF">SAMN02745170_02626</name>
</gene>
<keyword evidence="1" id="KW-0472">Membrane</keyword>
<dbReference type="GO" id="GO:0016020">
    <property type="term" value="C:membrane"/>
    <property type="evidence" value="ECO:0007669"/>
    <property type="project" value="InterPro"/>
</dbReference>
<dbReference type="AlphaFoldDB" id="A0A1M6JLY8"/>
<dbReference type="Proteomes" id="UP000322917">
    <property type="component" value="Unassembled WGS sequence"/>
</dbReference>
<dbReference type="GO" id="GO:0009401">
    <property type="term" value="P:phosphoenolpyruvate-dependent sugar phosphotransferase system"/>
    <property type="evidence" value="ECO:0007669"/>
    <property type="project" value="InterPro"/>
</dbReference>